<reference evidence="1 2" key="1">
    <citation type="journal article" date="2017" name="Int. J. Syst. Evol. Microbiol.">
        <title>Roseitalea porphyridii gen. nov., sp. nov., isolated from a red alga, and reclassification of Hoeflea suaedae Chung et al. 2013 as Pseudohoeflea suaedae gen. nov., comb. nov.</title>
        <authorList>
            <person name="Hyeon J.W."/>
            <person name="Jeong S.E."/>
            <person name="Baek K."/>
            <person name="Jeon C.O."/>
        </authorList>
    </citation>
    <scope>NUCLEOTIDE SEQUENCE [LARGE SCALE GENOMIC DNA]</scope>
    <source>
        <strain evidence="1 2">MA7-20</strain>
    </source>
</reference>
<dbReference type="GeneID" id="90768175"/>
<dbReference type="Proteomes" id="UP000293719">
    <property type="component" value="Chromosome"/>
</dbReference>
<proteinExistence type="predicted"/>
<protein>
    <submittedName>
        <fullName evidence="1">Uncharacterized protein</fullName>
    </submittedName>
</protein>
<name>A0A4V1A451_9HYPH</name>
<keyword evidence="2" id="KW-1185">Reference proteome</keyword>
<organism evidence="1 2">
    <name type="scientific">Roseitalea porphyridii</name>
    <dbReference type="NCBI Taxonomy" id="1852022"/>
    <lineage>
        <taxon>Bacteria</taxon>
        <taxon>Pseudomonadati</taxon>
        <taxon>Pseudomonadota</taxon>
        <taxon>Alphaproteobacteria</taxon>
        <taxon>Hyphomicrobiales</taxon>
        <taxon>Ahrensiaceae</taxon>
        <taxon>Roseitalea</taxon>
    </lineage>
</organism>
<sequence length="240" mass="25652">MAVNEGGASRVAERPQETTMTITSTVHRPPCIRTVFARLRRLAFTGLAGLAAAGATLSPTLADERGQIEPRTIDRAIVPTNVERGDRDFDGKGPIITVGTRLFVGRNGRAVFAEVLMSAREDGGDGSRTSIGPLTFEVWRWQPSDGARFVREITSPTISTVRFRSGPGCAPIGCALIGAAEDGGLIVTVNGNGPVRDIRLLGDTLGDDISTDNNPHGDTSIRRIRFNPVNVIFTDSLVRS</sequence>
<gene>
    <name evidence="1" type="ORF">E0E05_12775</name>
</gene>
<evidence type="ECO:0000313" key="2">
    <source>
        <dbReference type="Proteomes" id="UP000293719"/>
    </source>
</evidence>
<dbReference type="RefSeq" id="WP_131617062.1">
    <property type="nucleotide sequence ID" value="NZ_CP036532.1"/>
</dbReference>
<evidence type="ECO:0000313" key="1">
    <source>
        <dbReference type="EMBL" id="QBK31398.1"/>
    </source>
</evidence>
<dbReference type="OrthoDB" id="7741170at2"/>
<dbReference type="AlphaFoldDB" id="A0A4V1A451"/>
<dbReference type="EMBL" id="CP036532">
    <property type="protein sequence ID" value="QBK31398.1"/>
    <property type="molecule type" value="Genomic_DNA"/>
</dbReference>
<dbReference type="KEGG" id="rpod:E0E05_12775"/>
<accession>A0A4V1A451</accession>